<dbReference type="GeneID" id="16605751"/>
<accession>S4VU08</accession>
<gene>
    <name evidence="1" type="ORF">psal_cds_331</name>
</gene>
<proteinExistence type="predicted"/>
<dbReference type="EMBL" id="KC977571">
    <property type="protein sequence ID" value="AGO83964.1"/>
    <property type="molecule type" value="Genomic_DNA"/>
</dbReference>
<sequence length="128" mass="14984">MIRQCESKKRERHGLKKRTQRGLLVLAHFFAIDKQTRQKREQGRAIPQCLWQKNADRCCRDGSSDVGAADLRRRAHAVYATRDKGRCPSAKETKKQRGPTRMIWTDSRSRRPFIALLLQTKSKRERPL</sequence>
<evidence type="ECO:0000313" key="1">
    <source>
        <dbReference type="EMBL" id="AGO83964.1"/>
    </source>
</evidence>
<reference evidence="1 2" key="1">
    <citation type="journal article" date="2013" name="Science">
        <title>Pandoraviruses: amoeba viruses with genomes up to 2.5 Mb reaching that of parasitic eukaryotes.</title>
        <authorList>
            <person name="Philippe N."/>
            <person name="Legendre M."/>
            <person name="Doutre G."/>
            <person name="Coute Y."/>
            <person name="Poirot O."/>
            <person name="Lescot M."/>
            <person name="Arslan D."/>
            <person name="Seltzer V."/>
            <person name="Bertaux L."/>
            <person name="Bruley C."/>
            <person name="Garin J."/>
            <person name="Claverie J.M."/>
            <person name="Abergel C."/>
        </authorList>
    </citation>
    <scope>NUCLEOTIDE SEQUENCE [LARGE SCALE GENOMIC DNA]</scope>
</reference>
<evidence type="ECO:0000313" key="2">
    <source>
        <dbReference type="Proteomes" id="UP000204584"/>
    </source>
</evidence>
<dbReference type="KEGG" id="vg:16605751"/>
<dbReference type="RefSeq" id="YP_008437030.1">
    <property type="nucleotide sequence ID" value="NC_022098.1"/>
</dbReference>
<keyword evidence="2" id="KW-1185">Reference proteome</keyword>
<organism evidence="1 2">
    <name type="scientific">Pandoravirus salinus</name>
    <dbReference type="NCBI Taxonomy" id="1349410"/>
    <lineage>
        <taxon>Viruses</taxon>
        <taxon>Pandoravirus</taxon>
    </lineage>
</organism>
<protein>
    <submittedName>
        <fullName evidence="1">Uncharacterized protein</fullName>
    </submittedName>
</protein>
<dbReference type="Proteomes" id="UP000204584">
    <property type="component" value="Segment"/>
</dbReference>
<name>S4VU08_9VIRU</name>